<organism evidence="1">
    <name type="scientific">Phage sp. ctGns7</name>
    <dbReference type="NCBI Taxonomy" id="2828003"/>
    <lineage>
        <taxon>Viruses</taxon>
    </lineage>
</organism>
<reference evidence="1" key="1">
    <citation type="journal article" date="2021" name="Proc. Natl. Acad. Sci. U.S.A.">
        <title>A Catalog of Tens of Thousands of Viruses from Human Metagenomes Reveals Hidden Associations with Chronic Diseases.</title>
        <authorList>
            <person name="Tisza M.J."/>
            <person name="Buck C.B."/>
        </authorList>
    </citation>
    <scope>NUCLEOTIDE SEQUENCE</scope>
    <source>
        <strain evidence="1">CtGns7</strain>
    </source>
</reference>
<proteinExistence type="predicted"/>
<name>A0A8S5S8X7_9VIRU</name>
<sequence length="82" mass="9565">MKKFKVHISEVFGRDVYVKAEDFDEAYDIVDELCNSDIICLNGKDFGDRNIEVLCESDNNAEFNKVYTRKDIENGIKEYETD</sequence>
<evidence type="ECO:0000313" key="1">
    <source>
        <dbReference type="EMBL" id="DAF47417.1"/>
    </source>
</evidence>
<dbReference type="EMBL" id="BK032555">
    <property type="protein sequence ID" value="DAF47417.1"/>
    <property type="molecule type" value="Genomic_DNA"/>
</dbReference>
<protein>
    <submittedName>
        <fullName evidence="1">PcfM DpnD/PcfM-like protein</fullName>
    </submittedName>
</protein>
<accession>A0A8S5S8X7</accession>